<evidence type="ECO:0000259" key="1">
    <source>
        <dbReference type="Pfam" id="PF10135"/>
    </source>
</evidence>
<comment type="caution">
    <text evidence="2">The sequence shown here is derived from an EMBL/GenBank/DDBJ whole genome shotgun (WGS) entry which is preliminary data.</text>
</comment>
<keyword evidence="2" id="KW-0969">Cilium</keyword>
<proteinExistence type="predicted"/>
<dbReference type="AlphaFoldDB" id="A0AA46I646"/>
<sequence>MINTTNYLKYLNTVKIPEKKLTKDEKALKETSEEFEALFVKMLLDSMDKTVDKSNNMFYAGNSEEIFKSMLNTEYSKQMAKSSDFGIAKNIYEQLSKNVNNKK</sequence>
<dbReference type="EMBL" id="SOBG01000002">
    <property type="protein sequence ID" value="TDT71804.1"/>
    <property type="molecule type" value="Genomic_DNA"/>
</dbReference>
<name>A0AA46I646_9FUSO</name>
<dbReference type="InterPro" id="IPR019301">
    <property type="entry name" value="Flagellar_prot_FlgJ_N"/>
</dbReference>
<keyword evidence="3" id="KW-1185">Reference proteome</keyword>
<reference evidence="2 3" key="1">
    <citation type="submission" date="2019-03" db="EMBL/GenBank/DDBJ databases">
        <title>Genomic Encyclopedia of Type Strains, Phase IV (KMG-IV): sequencing the most valuable type-strain genomes for metagenomic binning, comparative biology and taxonomic classification.</title>
        <authorList>
            <person name="Goeker M."/>
        </authorList>
    </citation>
    <scope>NUCLEOTIDE SEQUENCE [LARGE SCALE GENOMIC DNA]</scope>
    <source>
        <strain evidence="2 3">DSM 100055</strain>
    </source>
</reference>
<keyword evidence="2" id="KW-0282">Flagellum</keyword>
<organism evidence="2 3">
    <name type="scientific">Hypnocyclicus thermotrophus</name>
    <dbReference type="NCBI Taxonomy" id="1627895"/>
    <lineage>
        <taxon>Bacteria</taxon>
        <taxon>Fusobacteriati</taxon>
        <taxon>Fusobacteriota</taxon>
        <taxon>Fusobacteriia</taxon>
        <taxon>Fusobacteriales</taxon>
        <taxon>Fusobacteriaceae</taxon>
        <taxon>Hypnocyclicus</taxon>
    </lineage>
</organism>
<evidence type="ECO:0000313" key="2">
    <source>
        <dbReference type="EMBL" id="TDT71804.1"/>
    </source>
</evidence>
<feature type="domain" description="Flagellar protein FlgJ N-terminal" evidence="1">
    <location>
        <begin position="46"/>
        <end position="94"/>
    </location>
</feature>
<protein>
    <submittedName>
        <fullName evidence="2">Flagellar protein FlgJ</fullName>
    </submittedName>
</protein>
<evidence type="ECO:0000313" key="3">
    <source>
        <dbReference type="Proteomes" id="UP000294678"/>
    </source>
</evidence>
<accession>A0AA46I646</accession>
<dbReference type="Proteomes" id="UP000294678">
    <property type="component" value="Unassembled WGS sequence"/>
</dbReference>
<dbReference type="Pfam" id="PF10135">
    <property type="entry name" value="Rod-binding"/>
    <property type="match status" value="1"/>
</dbReference>
<gene>
    <name evidence="2" type="ORF">EV215_0488</name>
</gene>
<keyword evidence="2" id="KW-0966">Cell projection</keyword>
<dbReference type="RefSeq" id="WP_134112400.1">
    <property type="nucleotide sequence ID" value="NZ_SOBG01000002.1"/>
</dbReference>